<reference evidence="2" key="1">
    <citation type="journal article" date="2019" name="Int. J. Syst. Evol. Microbiol.">
        <title>The Global Catalogue of Microorganisms (GCM) 10K type strain sequencing project: providing services to taxonomists for standard genome sequencing and annotation.</title>
        <authorList>
            <consortium name="The Broad Institute Genomics Platform"/>
            <consortium name="The Broad Institute Genome Sequencing Center for Infectious Disease"/>
            <person name="Wu L."/>
            <person name="Ma J."/>
        </authorList>
    </citation>
    <scope>NUCLEOTIDE SEQUENCE [LARGE SCALE GENOMIC DNA]</scope>
    <source>
        <strain evidence="2">KCTC 12861</strain>
    </source>
</reference>
<proteinExistence type="predicted"/>
<comment type="caution">
    <text evidence="1">The sequence shown here is derived from an EMBL/GenBank/DDBJ whole genome shotgun (WGS) entry which is preliminary data.</text>
</comment>
<organism evidence="1 2">
    <name type="scientific">Pseudovibrio japonicus</name>
    <dbReference type="NCBI Taxonomy" id="366534"/>
    <lineage>
        <taxon>Bacteria</taxon>
        <taxon>Pseudomonadati</taxon>
        <taxon>Pseudomonadota</taxon>
        <taxon>Alphaproteobacteria</taxon>
        <taxon>Hyphomicrobiales</taxon>
        <taxon>Stappiaceae</taxon>
        <taxon>Pseudovibrio</taxon>
    </lineage>
</organism>
<name>A0ABQ3EI47_9HYPH</name>
<accession>A0ABQ3EI47</accession>
<protein>
    <submittedName>
        <fullName evidence="1">Uncharacterized protein</fullName>
    </submittedName>
</protein>
<keyword evidence="2" id="KW-1185">Reference proteome</keyword>
<gene>
    <name evidence="1" type="ORF">GCM10007094_20150</name>
</gene>
<dbReference type="EMBL" id="BMXE01000003">
    <property type="protein sequence ID" value="GHB31505.1"/>
    <property type="molecule type" value="Genomic_DNA"/>
</dbReference>
<sequence length="73" mass="8366">MMRVRGITLFPMTVMVMRSLGLPDLWVVFTKERVFYVKNAELRKSTQIDANVFYVPNPLILRELGGNCVYGGL</sequence>
<evidence type="ECO:0000313" key="1">
    <source>
        <dbReference type="EMBL" id="GHB31505.1"/>
    </source>
</evidence>
<dbReference type="Proteomes" id="UP000637980">
    <property type="component" value="Unassembled WGS sequence"/>
</dbReference>
<evidence type="ECO:0000313" key="2">
    <source>
        <dbReference type="Proteomes" id="UP000637980"/>
    </source>
</evidence>